<gene>
    <name evidence="3" type="ORF">FPANT_10100</name>
</gene>
<dbReference type="InterPro" id="IPR001155">
    <property type="entry name" value="OxRdtase_FMN_N"/>
</dbReference>
<protein>
    <submittedName>
        <fullName evidence="3">Lipase esterase</fullName>
    </submittedName>
</protein>
<name>A0A8H5KRH9_9HYPO</name>
<dbReference type="Gene3D" id="3.20.20.70">
    <property type="entry name" value="Aldolase class I"/>
    <property type="match status" value="1"/>
</dbReference>
<keyword evidence="4" id="KW-1185">Reference proteome</keyword>
<sequence length="703" mass="76301">MVRDSQINAGVPGIPFFAPAQDPSTGTAKQLDSNTPTIFRPLKIRGVTLRNRICVSPMCHYSCAASGPQTGVLTPLYHTTIGHYAFRGAALVMLEATGVTPNGRISVNCPGIWNDAQRDALKNLTDFVHSQGGLIGLQLGHAGRKASTMAPWVATRMGQYSAKADESQGGWPNDVVGPSGGPDFVWDGKSNQDPKGGFWEPREMSIDEISDLIKSFAKAAERAVWAGVDVLEIHVAHGYLLHQFVSPVTNQRKDKYGGSFENRIRLVLEIIQAVRGVIPASMPLFVRLSATDWMENTILGKNRGSWDLPSTIRLAKLLPDLGVDVLDVSSAGNHPQAAHTVFDAGKEQAAMAARVKEELEKAAQAMSVNIRPKPVSDQVRATRLELIDRLEEQLANAKQWYDFDNPQDYRNARAKGTHGFDRPKLNDQARLVYAPGRDGQSIELRVIEPPGPSKGVFLHFHAGGFVIGSNASYDGYLTRVSEASGLTVASVEYRLAPEHPFPAGRDDCVDAALYALSARGVSDLGAPLRVLGGESAGAWLAVAVALELRDTYQIDVKSQIAAICAGYGIYDLTYTPSLLSHERNIVISRETMMKFSEAAFGHIPFRDRKRPDISPLYADLGNLPPAHFLVGNVEPLLDDSIFMAARWINAGSEAELHVVEGACHAFTLIPLGEVTNIGIQAVVEFLRVQMQRFTASASVAHSS</sequence>
<dbReference type="GO" id="GO:0016787">
    <property type="term" value="F:hydrolase activity"/>
    <property type="evidence" value="ECO:0007669"/>
    <property type="project" value="InterPro"/>
</dbReference>
<comment type="caution">
    <text evidence="3">The sequence shown here is derived from an EMBL/GenBank/DDBJ whole genome shotgun (WGS) entry which is preliminary data.</text>
</comment>
<feature type="domain" description="NADH:flavin oxidoreductase/NADH oxidase N-terminal" evidence="1">
    <location>
        <begin position="38"/>
        <end position="328"/>
    </location>
</feature>
<reference evidence="3 4" key="1">
    <citation type="submission" date="2020-05" db="EMBL/GenBank/DDBJ databases">
        <title>Identification and distribution of gene clusters putatively required for synthesis of sphingolipid metabolism inhibitors in phylogenetically diverse species of the filamentous fungus Fusarium.</title>
        <authorList>
            <person name="Kim H.-S."/>
            <person name="Busman M."/>
            <person name="Brown D.W."/>
            <person name="Divon H."/>
            <person name="Uhlig S."/>
            <person name="Proctor R.H."/>
        </authorList>
    </citation>
    <scope>NUCLEOTIDE SEQUENCE [LARGE SCALE GENOMIC DNA]</scope>
    <source>
        <strain evidence="3 4">NRRL 25211</strain>
    </source>
</reference>
<dbReference type="Pfam" id="PF00724">
    <property type="entry name" value="Oxidored_FMN"/>
    <property type="match status" value="1"/>
</dbReference>
<dbReference type="SUPFAM" id="SSF51395">
    <property type="entry name" value="FMN-linked oxidoreductases"/>
    <property type="match status" value="1"/>
</dbReference>
<dbReference type="InterPro" id="IPR044152">
    <property type="entry name" value="YqjM-like"/>
</dbReference>
<dbReference type="GO" id="GO:0003959">
    <property type="term" value="F:NADPH dehydrogenase activity"/>
    <property type="evidence" value="ECO:0007669"/>
    <property type="project" value="InterPro"/>
</dbReference>
<dbReference type="SUPFAM" id="SSF53474">
    <property type="entry name" value="alpha/beta-Hydrolases"/>
    <property type="match status" value="1"/>
</dbReference>
<feature type="domain" description="Alpha/beta hydrolase fold-3" evidence="2">
    <location>
        <begin position="458"/>
        <end position="667"/>
    </location>
</feature>
<evidence type="ECO:0000259" key="2">
    <source>
        <dbReference type="Pfam" id="PF07859"/>
    </source>
</evidence>
<accession>A0A8H5KRH9</accession>
<dbReference type="EMBL" id="JAAOAR010000564">
    <property type="protein sequence ID" value="KAF5578113.1"/>
    <property type="molecule type" value="Genomic_DNA"/>
</dbReference>
<dbReference type="GO" id="GO:0010181">
    <property type="term" value="F:FMN binding"/>
    <property type="evidence" value="ECO:0007669"/>
    <property type="project" value="InterPro"/>
</dbReference>
<dbReference type="GO" id="GO:0050661">
    <property type="term" value="F:NADP binding"/>
    <property type="evidence" value="ECO:0007669"/>
    <property type="project" value="InterPro"/>
</dbReference>
<dbReference type="InterPro" id="IPR029058">
    <property type="entry name" value="AB_hydrolase_fold"/>
</dbReference>
<proteinExistence type="predicted"/>
<dbReference type="InterPro" id="IPR013094">
    <property type="entry name" value="AB_hydrolase_3"/>
</dbReference>
<dbReference type="PANTHER" id="PTHR43303">
    <property type="entry name" value="NADPH DEHYDROGENASE C23G7.10C-RELATED"/>
    <property type="match status" value="1"/>
</dbReference>
<evidence type="ECO:0000313" key="4">
    <source>
        <dbReference type="Proteomes" id="UP000544095"/>
    </source>
</evidence>
<evidence type="ECO:0000313" key="3">
    <source>
        <dbReference type="EMBL" id="KAF5578113.1"/>
    </source>
</evidence>
<dbReference type="Gene3D" id="3.40.50.1820">
    <property type="entry name" value="alpha/beta hydrolase"/>
    <property type="match status" value="1"/>
</dbReference>
<dbReference type="Pfam" id="PF07859">
    <property type="entry name" value="Abhydrolase_3"/>
    <property type="match status" value="1"/>
</dbReference>
<organism evidence="3 4">
    <name type="scientific">Fusarium pseudoanthophilum</name>
    <dbReference type="NCBI Taxonomy" id="48495"/>
    <lineage>
        <taxon>Eukaryota</taxon>
        <taxon>Fungi</taxon>
        <taxon>Dikarya</taxon>
        <taxon>Ascomycota</taxon>
        <taxon>Pezizomycotina</taxon>
        <taxon>Sordariomycetes</taxon>
        <taxon>Hypocreomycetidae</taxon>
        <taxon>Hypocreales</taxon>
        <taxon>Nectriaceae</taxon>
        <taxon>Fusarium</taxon>
        <taxon>Fusarium fujikuroi species complex</taxon>
    </lineage>
</organism>
<dbReference type="PANTHER" id="PTHR43303:SF2">
    <property type="entry name" value="INDOLEAMINE 2,3-DIOXYGENASE PYRROLE 2,3-DIOXYGENASE (AFU_ORTHOLOGUE AFUA_5G01450"/>
    <property type="match status" value="1"/>
</dbReference>
<evidence type="ECO:0000259" key="1">
    <source>
        <dbReference type="Pfam" id="PF00724"/>
    </source>
</evidence>
<dbReference type="Proteomes" id="UP000544095">
    <property type="component" value="Unassembled WGS sequence"/>
</dbReference>
<dbReference type="AlphaFoldDB" id="A0A8H5KRH9"/>
<dbReference type="InterPro" id="IPR013785">
    <property type="entry name" value="Aldolase_TIM"/>
</dbReference>